<protein>
    <recommendedName>
        <fullName evidence="2">DUF7918 domain-containing protein</fullName>
    </recommendedName>
</protein>
<evidence type="ECO:0000256" key="1">
    <source>
        <dbReference type="SAM" id="MobiDB-lite"/>
    </source>
</evidence>
<comment type="caution">
    <text evidence="3">The sequence shown here is derived from an EMBL/GenBank/DDBJ whole genome shotgun (WGS) entry which is preliminary data.</text>
</comment>
<dbReference type="OrthoDB" id="3364132at2759"/>
<reference evidence="3" key="1">
    <citation type="journal article" date="2020" name="Stud. Mycol.">
        <title>101 Dothideomycetes genomes: a test case for predicting lifestyles and emergence of pathogens.</title>
        <authorList>
            <person name="Haridas S."/>
            <person name="Albert R."/>
            <person name="Binder M."/>
            <person name="Bloem J."/>
            <person name="Labutti K."/>
            <person name="Salamov A."/>
            <person name="Andreopoulos B."/>
            <person name="Baker S."/>
            <person name="Barry K."/>
            <person name="Bills G."/>
            <person name="Bluhm B."/>
            <person name="Cannon C."/>
            <person name="Castanera R."/>
            <person name="Culley D."/>
            <person name="Daum C."/>
            <person name="Ezra D."/>
            <person name="Gonzalez J."/>
            <person name="Henrissat B."/>
            <person name="Kuo A."/>
            <person name="Liang C."/>
            <person name="Lipzen A."/>
            <person name="Lutzoni F."/>
            <person name="Magnuson J."/>
            <person name="Mondo S."/>
            <person name="Nolan M."/>
            <person name="Ohm R."/>
            <person name="Pangilinan J."/>
            <person name="Park H.-J."/>
            <person name="Ramirez L."/>
            <person name="Alfaro M."/>
            <person name="Sun H."/>
            <person name="Tritt A."/>
            <person name="Yoshinaga Y."/>
            <person name="Zwiers L.-H."/>
            <person name="Turgeon B."/>
            <person name="Goodwin S."/>
            <person name="Spatafora J."/>
            <person name="Crous P."/>
            <person name="Grigoriev I."/>
        </authorList>
    </citation>
    <scope>NUCLEOTIDE SEQUENCE</scope>
    <source>
        <strain evidence="3">CBS 130266</strain>
    </source>
</reference>
<dbReference type="EMBL" id="MU007037">
    <property type="protein sequence ID" value="KAF2430698.1"/>
    <property type="molecule type" value="Genomic_DNA"/>
</dbReference>
<evidence type="ECO:0000259" key="2">
    <source>
        <dbReference type="Pfam" id="PF25534"/>
    </source>
</evidence>
<dbReference type="AlphaFoldDB" id="A0A9P4NSQ0"/>
<dbReference type="Proteomes" id="UP000800235">
    <property type="component" value="Unassembled WGS sequence"/>
</dbReference>
<evidence type="ECO:0000313" key="3">
    <source>
        <dbReference type="EMBL" id="KAF2430698.1"/>
    </source>
</evidence>
<feature type="domain" description="DUF7918" evidence="2">
    <location>
        <begin position="75"/>
        <end position="178"/>
    </location>
</feature>
<feature type="compositionally biased region" description="Basic residues" evidence="1">
    <location>
        <begin position="244"/>
        <end position="254"/>
    </location>
</feature>
<accession>A0A9P4NSQ0</accession>
<dbReference type="PANTHER" id="PTHR36223:SF1">
    <property type="entry name" value="TRANSCRIPTION ELONGATION FACTOR EAF N-TERMINAL DOMAIN-CONTAINING PROTEIN"/>
    <property type="match status" value="1"/>
</dbReference>
<dbReference type="Pfam" id="PF25534">
    <property type="entry name" value="DUF7918"/>
    <property type="match status" value="1"/>
</dbReference>
<keyword evidence="4" id="KW-1185">Reference proteome</keyword>
<proteinExistence type="predicted"/>
<name>A0A9P4NSQ0_9PEZI</name>
<sequence>MAILSGVPGLTAEIRINNIALKEYPVPEEDNDDAPTKITKYVEAQEDANFKLYILVHSTYEHRESDIVYDTSSVDQDMITRVKEIGKITVTSQRAIAKDIWEEATQRPAAMYDGDVPEKALKGRAVSCRTSLDKAISIPQEMSQDAEYIDNYDDPFATFTFRYRTLDALKSELIVPRSPSATRIKDEPVEDPNPQEIQKRNKKGRKSHKKPKSDAKVKTESKTESDSIPKFKEEDIDMDTSGTRHTKRVKRSKK</sequence>
<dbReference type="PANTHER" id="PTHR36223">
    <property type="entry name" value="BETA-LACTAMASE-TYPE TRANSPEPTIDASE FOLD DOMAIN CONTAINING PROTEIN"/>
    <property type="match status" value="1"/>
</dbReference>
<gene>
    <name evidence="3" type="ORF">EJ08DRAFT_697176</name>
</gene>
<feature type="compositionally biased region" description="Basic residues" evidence="1">
    <location>
        <begin position="200"/>
        <end position="211"/>
    </location>
</feature>
<dbReference type="InterPro" id="IPR057678">
    <property type="entry name" value="DUF7918"/>
</dbReference>
<feature type="region of interest" description="Disordered" evidence="1">
    <location>
        <begin position="180"/>
        <end position="254"/>
    </location>
</feature>
<organism evidence="3 4">
    <name type="scientific">Tothia fuscella</name>
    <dbReference type="NCBI Taxonomy" id="1048955"/>
    <lineage>
        <taxon>Eukaryota</taxon>
        <taxon>Fungi</taxon>
        <taxon>Dikarya</taxon>
        <taxon>Ascomycota</taxon>
        <taxon>Pezizomycotina</taxon>
        <taxon>Dothideomycetes</taxon>
        <taxon>Pleosporomycetidae</taxon>
        <taxon>Venturiales</taxon>
        <taxon>Cylindrosympodiaceae</taxon>
        <taxon>Tothia</taxon>
    </lineage>
</organism>
<evidence type="ECO:0000313" key="4">
    <source>
        <dbReference type="Proteomes" id="UP000800235"/>
    </source>
</evidence>
<feature type="compositionally biased region" description="Basic and acidic residues" evidence="1">
    <location>
        <begin position="212"/>
        <end position="233"/>
    </location>
</feature>